<reference evidence="6" key="2">
    <citation type="journal article" date="2021" name="Sci. Data">
        <title>Chromosome-scale genome sequencing, assembly and annotation of six genomes from subfamily Leishmaniinae.</title>
        <authorList>
            <person name="Almutairi H."/>
            <person name="Urbaniak M.D."/>
            <person name="Bates M.D."/>
            <person name="Jariyapan N."/>
            <person name="Kwakye-Nuako G."/>
            <person name="Thomaz Soccol V."/>
            <person name="Al-Salem W.S."/>
            <person name="Dillon R.J."/>
            <person name="Bates P.A."/>
            <person name="Gatherer D."/>
        </authorList>
    </citation>
    <scope>NUCLEOTIDE SEQUENCE [LARGE SCALE GENOMIC DNA]</scope>
</reference>
<evidence type="ECO:0000256" key="1">
    <source>
        <dbReference type="ARBA" id="ARBA00004123"/>
    </source>
</evidence>
<evidence type="ECO:0000256" key="2">
    <source>
        <dbReference type="ARBA" id="ARBA00023242"/>
    </source>
</evidence>
<dbReference type="SMART" id="SM00651">
    <property type="entry name" value="Sm"/>
    <property type="match status" value="1"/>
</dbReference>
<gene>
    <name evidence="5" type="ORF">LSCM1_02947</name>
</gene>
<proteinExistence type="predicted"/>
<dbReference type="OrthoDB" id="9626941at2759"/>
<keyword evidence="6" id="KW-1185">Reference proteome</keyword>
<name>A0A836GS34_9TRYP</name>
<comment type="subcellular location">
    <subcellularLocation>
        <location evidence="1">Nucleus</location>
    </subcellularLocation>
</comment>
<sequence length="106" mass="11522">MASVSPSETGGTLIAFLQQLRGTLVEIELKNASIVSGEIAYVDANMNTFMSHAKITSKGKNPVEVEEYMVRGSTIRYIIMPESLNTYDVLKQASTKKNGALKKVAP</sequence>
<dbReference type="InterPro" id="IPR010920">
    <property type="entry name" value="LSM_dom_sf"/>
</dbReference>
<dbReference type="GeneID" id="92513018"/>
<dbReference type="GO" id="GO:0003723">
    <property type="term" value="F:RNA binding"/>
    <property type="evidence" value="ECO:0007669"/>
    <property type="project" value="InterPro"/>
</dbReference>
<evidence type="ECO:0000259" key="4">
    <source>
        <dbReference type="PROSITE" id="PS52002"/>
    </source>
</evidence>
<evidence type="ECO:0000313" key="6">
    <source>
        <dbReference type="Proteomes" id="UP000673552"/>
    </source>
</evidence>
<evidence type="ECO:0000313" key="5">
    <source>
        <dbReference type="EMBL" id="KAG5479099.1"/>
    </source>
</evidence>
<dbReference type="AlphaFoldDB" id="A0A836GS34"/>
<dbReference type="PANTHER" id="PTHR23338">
    <property type="entry name" value="SMALL NUCLEAR RIBONUCLEOPROTEIN SM"/>
    <property type="match status" value="1"/>
</dbReference>
<dbReference type="Proteomes" id="UP000673552">
    <property type="component" value="Unassembled WGS sequence"/>
</dbReference>
<dbReference type="Gene3D" id="2.30.30.100">
    <property type="match status" value="1"/>
</dbReference>
<dbReference type="Pfam" id="PF01423">
    <property type="entry name" value="LSM"/>
    <property type="match status" value="1"/>
</dbReference>
<feature type="domain" description="Sm" evidence="4">
    <location>
        <begin position="12"/>
        <end position="84"/>
    </location>
</feature>
<reference evidence="6" key="1">
    <citation type="journal article" date="2021" name="Microbiol. Resour. Announc.">
        <title>LGAAP: Leishmaniinae Genome Assembly and Annotation Pipeline.</title>
        <authorList>
            <person name="Almutairi H."/>
            <person name="Urbaniak M.D."/>
            <person name="Bates M.D."/>
            <person name="Jariyapan N."/>
            <person name="Kwakye-Nuako G."/>
            <person name="Thomaz-Soccol V."/>
            <person name="Al-Salem W.S."/>
            <person name="Dillon R.J."/>
            <person name="Bates P.A."/>
            <person name="Gatherer D."/>
        </authorList>
    </citation>
    <scope>NUCLEOTIDE SEQUENCE [LARGE SCALE GENOMIC DNA]</scope>
</reference>
<dbReference type="FunFam" id="2.30.30.100:FF:000068">
    <property type="entry name" value="Small nuclear ribonucleoprotein Sm D1"/>
    <property type="match status" value="1"/>
</dbReference>
<dbReference type="InterPro" id="IPR027141">
    <property type="entry name" value="LSm4/Sm_D1/D3"/>
</dbReference>
<protein>
    <recommendedName>
        <fullName evidence="4">Sm domain-containing protein</fullName>
    </recommendedName>
</protein>
<comment type="caution">
    <text evidence="5">The sequence shown here is derived from an EMBL/GenBank/DDBJ whole genome shotgun (WGS) entry which is preliminary data.</text>
</comment>
<dbReference type="InterPro" id="IPR001163">
    <property type="entry name" value="Sm_dom_euk/arc"/>
</dbReference>
<dbReference type="SUPFAM" id="SSF50182">
    <property type="entry name" value="Sm-like ribonucleoproteins"/>
    <property type="match status" value="1"/>
</dbReference>
<dbReference type="RefSeq" id="XP_067178818.1">
    <property type="nucleotide sequence ID" value="XM_067320506.1"/>
</dbReference>
<dbReference type="InterPro" id="IPR047575">
    <property type="entry name" value="Sm"/>
</dbReference>
<keyword evidence="2" id="KW-0539">Nucleus</keyword>
<keyword evidence="3" id="KW-0687">Ribonucleoprotein</keyword>
<dbReference type="PROSITE" id="PS52002">
    <property type="entry name" value="SM"/>
    <property type="match status" value="1"/>
</dbReference>
<dbReference type="KEGG" id="lmat:92513018"/>
<evidence type="ECO:0000256" key="3">
    <source>
        <dbReference type="ARBA" id="ARBA00023274"/>
    </source>
</evidence>
<dbReference type="GO" id="GO:1990904">
    <property type="term" value="C:ribonucleoprotein complex"/>
    <property type="evidence" value="ECO:0007669"/>
    <property type="project" value="UniProtKB-KW"/>
</dbReference>
<dbReference type="GO" id="GO:0005634">
    <property type="term" value="C:nucleus"/>
    <property type="evidence" value="ECO:0007669"/>
    <property type="project" value="UniProtKB-SubCell"/>
</dbReference>
<dbReference type="GO" id="GO:0006396">
    <property type="term" value="P:RNA processing"/>
    <property type="evidence" value="ECO:0007669"/>
    <property type="project" value="InterPro"/>
</dbReference>
<organism evidence="5 6">
    <name type="scientific">Leishmania martiniquensis</name>
    <dbReference type="NCBI Taxonomy" id="1580590"/>
    <lineage>
        <taxon>Eukaryota</taxon>
        <taxon>Discoba</taxon>
        <taxon>Euglenozoa</taxon>
        <taxon>Kinetoplastea</taxon>
        <taxon>Metakinetoplastina</taxon>
        <taxon>Trypanosomatida</taxon>
        <taxon>Trypanosomatidae</taxon>
        <taxon>Leishmaniinae</taxon>
        <taxon>Leishmania</taxon>
    </lineage>
</organism>
<accession>A0A836GS34</accession>
<dbReference type="EMBL" id="JAFEUZ010000022">
    <property type="protein sequence ID" value="KAG5479099.1"/>
    <property type="molecule type" value="Genomic_DNA"/>
</dbReference>